<dbReference type="RefSeq" id="WP_105736663.1">
    <property type="nucleotide sequence ID" value="NZ_QGTP01000002.1"/>
</dbReference>
<comment type="caution">
    <text evidence="2">The sequence shown here is derived from an EMBL/GenBank/DDBJ whole genome shotgun (WGS) entry which is preliminary data.</text>
</comment>
<dbReference type="EMBL" id="PVBT01000007">
    <property type="protein sequence ID" value="PRD50577.1"/>
    <property type="molecule type" value="Genomic_DNA"/>
</dbReference>
<accession>A0A2S9JCP2</accession>
<organism evidence="2 3">
    <name type="scientific">Phyllobacterium myrsinacearum</name>
    <dbReference type="NCBI Taxonomy" id="28101"/>
    <lineage>
        <taxon>Bacteria</taxon>
        <taxon>Pseudomonadati</taxon>
        <taxon>Pseudomonadota</taxon>
        <taxon>Alphaproteobacteria</taxon>
        <taxon>Hyphomicrobiales</taxon>
        <taxon>Phyllobacteriaceae</taxon>
        <taxon>Phyllobacterium</taxon>
    </lineage>
</organism>
<feature type="transmembrane region" description="Helical" evidence="1">
    <location>
        <begin position="30"/>
        <end position="52"/>
    </location>
</feature>
<dbReference type="Proteomes" id="UP000238563">
    <property type="component" value="Unassembled WGS sequence"/>
</dbReference>
<evidence type="ECO:0000313" key="2">
    <source>
        <dbReference type="EMBL" id="PRD50577.1"/>
    </source>
</evidence>
<keyword evidence="1" id="KW-1133">Transmembrane helix</keyword>
<name>A0A2S9JCP2_9HYPH</name>
<reference evidence="2 3" key="1">
    <citation type="submission" date="2018-02" db="EMBL/GenBank/DDBJ databases">
        <title>The draft genome of Phyllobacterium myrsinacearum DSM5892.</title>
        <authorList>
            <person name="Li L."/>
            <person name="Liu L."/>
            <person name="Zhang X."/>
            <person name="Wang T."/>
        </authorList>
    </citation>
    <scope>NUCLEOTIDE SEQUENCE [LARGE SCALE GENOMIC DNA]</scope>
    <source>
        <strain evidence="2 3">DSM 5892</strain>
    </source>
</reference>
<proteinExistence type="predicted"/>
<keyword evidence="1" id="KW-0472">Membrane</keyword>
<evidence type="ECO:0000256" key="1">
    <source>
        <dbReference type="SAM" id="Phobius"/>
    </source>
</evidence>
<sequence length="68" mass="6860">MFNARRLAPSDGNVFTDFPRNRSGATAIEYALIAGIISLGIVAGAGALGTAVQTTYDGVATTVGNASK</sequence>
<protein>
    <submittedName>
        <fullName evidence="2">Flp family type IVb pilin</fullName>
    </submittedName>
</protein>
<gene>
    <name evidence="2" type="ORF">C5750_21800</name>
</gene>
<keyword evidence="3" id="KW-1185">Reference proteome</keyword>
<dbReference type="AlphaFoldDB" id="A0A2S9JCP2"/>
<dbReference type="Pfam" id="PF04964">
    <property type="entry name" value="Flp_Fap"/>
    <property type="match status" value="1"/>
</dbReference>
<dbReference type="OrthoDB" id="5325135at2"/>
<dbReference type="InterPro" id="IPR007047">
    <property type="entry name" value="Flp_Fap"/>
</dbReference>
<keyword evidence="1" id="KW-0812">Transmembrane</keyword>
<evidence type="ECO:0000313" key="3">
    <source>
        <dbReference type="Proteomes" id="UP000238563"/>
    </source>
</evidence>